<sequence>MNYLEMLENSKKNIGEFCKVCKECNGISCKGKIPGPGGKGLGLGFIRNYEDLRKIRLNMDTVYLNKGTNTEIELFGKKFKYPVFAAPVGGVQIHYSDLYNDLTYSKAVINGCHKAGTIAFTGDGVKDEVFTGTLKAIKANDGWGVPTIKPWSKEEVIKKIKLSENAGAFAVAMDIDAAGLSILAAQGKPVSPLSKEDLKEIVNSTKLPFILKGVMSANVARKAIEAGVYGVIVSNHGGRVLDETPSTIEVLPEIVEEVQGKIKVFIDGGFRSGIDVFKAIALGADAALIARPYAISVYGAGEEGVELYTEKIGRELAEAMIMTGASNLSEIDEDKIR</sequence>
<evidence type="ECO:0000256" key="3">
    <source>
        <dbReference type="ARBA" id="ARBA00022643"/>
    </source>
</evidence>
<evidence type="ECO:0000313" key="12">
    <source>
        <dbReference type="Proteomes" id="UP001321786"/>
    </source>
</evidence>
<dbReference type="PANTHER" id="PTHR10578">
    <property type="entry name" value="S -2-HYDROXY-ACID OXIDASE-RELATED"/>
    <property type="match status" value="1"/>
</dbReference>
<protein>
    <recommendedName>
        <fullName evidence="6">L-lactate oxidase</fullName>
    </recommendedName>
</protein>
<dbReference type="InterPro" id="IPR037396">
    <property type="entry name" value="FMN_HAD"/>
</dbReference>
<reference evidence="11 12" key="1">
    <citation type="submission" date="2023-08" db="EMBL/GenBank/DDBJ databases">
        <title>Helicovermis profunda gen. nov., sp. nov., a novel mesophilic, fermentative bacterium within the Bacillota from a deep-sea hydrothermal vent chimney.</title>
        <authorList>
            <person name="Miyazaki U."/>
            <person name="Mizutani D."/>
            <person name="Hashimoto Y."/>
            <person name="Tame A."/>
            <person name="Sawayama S."/>
            <person name="Miyazaki J."/>
            <person name="Takai K."/>
            <person name="Nakagawa S."/>
        </authorList>
    </citation>
    <scope>NUCLEOTIDE SEQUENCE [LARGE SCALE GENOMIC DNA]</scope>
    <source>
        <strain evidence="11 12">S502</strain>
    </source>
</reference>
<comment type="similarity">
    <text evidence="5">Belongs to the FMN-dependent alpha-hydroxy acid dehydrogenase family.</text>
</comment>
<dbReference type="AlphaFoldDB" id="A0AAU9E1H9"/>
<evidence type="ECO:0000256" key="8">
    <source>
        <dbReference type="PIRSR" id="PIRSR000138-1"/>
    </source>
</evidence>
<evidence type="ECO:0000256" key="2">
    <source>
        <dbReference type="ARBA" id="ARBA00022630"/>
    </source>
</evidence>
<organism evidence="11 12">
    <name type="scientific">Helicovermis profundi</name>
    <dbReference type="NCBI Taxonomy" id="3065157"/>
    <lineage>
        <taxon>Bacteria</taxon>
        <taxon>Bacillati</taxon>
        <taxon>Bacillota</taxon>
        <taxon>Clostridia</taxon>
        <taxon>Helicovermis</taxon>
    </lineage>
</organism>
<feature type="active site" description="Proton acceptor" evidence="8">
    <location>
        <position position="236"/>
    </location>
</feature>
<evidence type="ECO:0000259" key="10">
    <source>
        <dbReference type="PROSITE" id="PS51349"/>
    </source>
</evidence>
<dbReference type="CDD" id="cd02809">
    <property type="entry name" value="alpha_hydroxyacid_oxid_FMN"/>
    <property type="match status" value="1"/>
</dbReference>
<comment type="catalytic activity">
    <reaction evidence="7">
        <text>(S)-lactate + O2 = pyruvate + H2O2</text>
        <dbReference type="Rhea" id="RHEA:55868"/>
        <dbReference type="ChEBI" id="CHEBI:15361"/>
        <dbReference type="ChEBI" id="CHEBI:15379"/>
        <dbReference type="ChEBI" id="CHEBI:16240"/>
        <dbReference type="ChEBI" id="CHEBI:16651"/>
    </reaction>
    <physiologicalReaction direction="left-to-right" evidence="7">
        <dbReference type="Rhea" id="RHEA:55869"/>
    </physiologicalReaction>
</comment>
<dbReference type="KEGG" id="hprf:HLPR_05420"/>
<proteinExistence type="inferred from homology"/>
<dbReference type="InterPro" id="IPR000262">
    <property type="entry name" value="FMN-dep_DH"/>
</dbReference>
<dbReference type="GO" id="GO:0010181">
    <property type="term" value="F:FMN binding"/>
    <property type="evidence" value="ECO:0007669"/>
    <property type="project" value="InterPro"/>
</dbReference>
<evidence type="ECO:0000256" key="4">
    <source>
        <dbReference type="ARBA" id="ARBA00023002"/>
    </source>
</evidence>
<feature type="binding site" evidence="9">
    <location>
        <position position="212"/>
    </location>
    <ligand>
        <name>FMN</name>
        <dbReference type="ChEBI" id="CHEBI:58210"/>
    </ligand>
</feature>
<keyword evidence="3 9" id="KW-0288">FMN</keyword>
<keyword evidence="4" id="KW-0560">Oxidoreductase</keyword>
<gene>
    <name evidence="11" type="ORF">HLPR_05420</name>
</gene>
<accession>A0AAU9E1H9</accession>
<dbReference type="PIRSF" id="PIRSF000138">
    <property type="entry name" value="Al-hdrx_acd_dh"/>
    <property type="match status" value="1"/>
</dbReference>
<dbReference type="PROSITE" id="PS51349">
    <property type="entry name" value="FMN_HYDROXY_ACID_DH_2"/>
    <property type="match status" value="1"/>
</dbReference>
<evidence type="ECO:0000256" key="6">
    <source>
        <dbReference type="ARBA" id="ARBA00029513"/>
    </source>
</evidence>
<evidence type="ECO:0000256" key="9">
    <source>
        <dbReference type="PIRSR" id="PIRSR000138-2"/>
    </source>
</evidence>
<comment type="cofactor">
    <cofactor evidence="1">
        <name>FMN</name>
        <dbReference type="ChEBI" id="CHEBI:58210"/>
    </cofactor>
</comment>
<dbReference type="RefSeq" id="WP_338536542.1">
    <property type="nucleotide sequence ID" value="NZ_AP028654.1"/>
</dbReference>
<feature type="domain" description="FMN hydroxy acid dehydrogenase" evidence="10">
    <location>
        <begin position="37"/>
        <end position="337"/>
    </location>
</feature>
<feature type="binding site" evidence="9">
    <location>
        <position position="236"/>
    </location>
    <ligand>
        <name>FMN</name>
        <dbReference type="ChEBI" id="CHEBI:58210"/>
    </ligand>
</feature>
<keyword evidence="2 9" id="KW-0285">Flavoprotein</keyword>
<feature type="binding site" evidence="9">
    <location>
        <begin position="267"/>
        <end position="271"/>
    </location>
    <ligand>
        <name>FMN</name>
        <dbReference type="ChEBI" id="CHEBI:58210"/>
    </ligand>
</feature>
<evidence type="ECO:0000313" key="11">
    <source>
        <dbReference type="EMBL" id="BEP28211.1"/>
    </source>
</evidence>
<name>A0AAU9E1H9_9FIRM</name>
<dbReference type="GO" id="GO:0016491">
    <property type="term" value="F:oxidoreductase activity"/>
    <property type="evidence" value="ECO:0007669"/>
    <property type="project" value="UniProtKB-KW"/>
</dbReference>
<dbReference type="Pfam" id="PF01070">
    <property type="entry name" value="FMN_dh"/>
    <property type="match status" value="2"/>
</dbReference>
<evidence type="ECO:0000256" key="1">
    <source>
        <dbReference type="ARBA" id="ARBA00001917"/>
    </source>
</evidence>
<dbReference type="Proteomes" id="UP001321786">
    <property type="component" value="Chromosome"/>
</dbReference>
<dbReference type="EMBL" id="AP028654">
    <property type="protein sequence ID" value="BEP28211.1"/>
    <property type="molecule type" value="Genomic_DNA"/>
</dbReference>
<feature type="binding site" evidence="9">
    <location>
        <position position="239"/>
    </location>
    <ligand>
        <name>glyoxylate</name>
        <dbReference type="ChEBI" id="CHEBI:36655"/>
    </ligand>
</feature>
<dbReference type="InterPro" id="IPR012133">
    <property type="entry name" value="Alpha-hydoxy_acid_DH_FMN"/>
</dbReference>
<feature type="binding site" evidence="9">
    <location>
        <position position="234"/>
    </location>
    <ligand>
        <name>FMN</name>
        <dbReference type="ChEBI" id="CHEBI:58210"/>
    </ligand>
</feature>
<keyword evidence="12" id="KW-1185">Reference proteome</keyword>
<dbReference type="SUPFAM" id="SSF51395">
    <property type="entry name" value="FMN-linked oxidoreductases"/>
    <property type="match status" value="1"/>
</dbReference>
<dbReference type="PANTHER" id="PTHR10578:SF107">
    <property type="entry name" value="2-HYDROXYACID OXIDASE 1"/>
    <property type="match status" value="1"/>
</dbReference>
<dbReference type="Gene3D" id="3.20.20.70">
    <property type="entry name" value="Aldolase class I"/>
    <property type="match status" value="1"/>
</dbReference>
<evidence type="ECO:0000256" key="7">
    <source>
        <dbReference type="ARBA" id="ARBA00048754"/>
    </source>
</evidence>
<dbReference type="InterPro" id="IPR013785">
    <property type="entry name" value="Aldolase_TIM"/>
</dbReference>
<evidence type="ECO:0000256" key="5">
    <source>
        <dbReference type="ARBA" id="ARBA00024042"/>
    </source>
</evidence>